<evidence type="ECO:0000256" key="5">
    <source>
        <dbReference type="ARBA" id="ARBA00023136"/>
    </source>
</evidence>
<evidence type="ECO:0000256" key="6">
    <source>
        <dbReference type="SAM" id="Phobius"/>
    </source>
</evidence>
<reference evidence="7 8" key="1">
    <citation type="journal article" date="2016" name="Sci. Rep.">
        <title>The genome sequence of the outbreeding globe artichoke constructed de novo incorporating a phase-aware low-pass sequencing strategy of F1 progeny.</title>
        <authorList>
            <person name="Scaglione D."/>
            <person name="Reyes-Chin-Wo S."/>
            <person name="Acquadro A."/>
            <person name="Froenicke L."/>
            <person name="Portis E."/>
            <person name="Beitel C."/>
            <person name="Tirone M."/>
            <person name="Mauro R."/>
            <person name="Lo Monaco A."/>
            <person name="Mauromicale G."/>
            <person name="Faccioli P."/>
            <person name="Cattivelli L."/>
            <person name="Rieseberg L."/>
            <person name="Michelmore R."/>
            <person name="Lanteri S."/>
        </authorList>
    </citation>
    <scope>NUCLEOTIDE SEQUENCE [LARGE SCALE GENOMIC DNA]</scope>
    <source>
        <strain evidence="7">2C</strain>
    </source>
</reference>
<dbReference type="InterPro" id="IPR007749">
    <property type="entry name" value="DUF677"/>
</dbReference>
<dbReference type="STRING" id="59895.A0A118JSZ5"/>
<feature type="transmembrane region" description="Helical" evidence="6">
    <location>
        <begin position="267"/>
        <end position="285"/>
    </location>
</feature>
<protein>
    <submittedName>
        <fullName evidence="7">Uncharacterized protein</fullName>
    </submittedName>
</protein>
<dbReference type="OMA" id="NRDCVHQ"/>
<comment type="similarity">
    <text evidence="2">Belongs to the UPF0496 family.</text>
</comment>
<comment type="subcellular location">
    <subcellularLocation>
        <location evidence="1">Membrane</location>
    </subcellularLocation>
</comment>
<feature type="transmembrane region" description="Helical" evidence="6">
    <location>
        <begin position="12"/>
        <end position="39"/>
    </location>
</feature>
<keyword evidence="8" id="KW-1185">Reference proteome</keyword>
<evidence type="ECO:0000256" key="4">
    <source>
        <dbReference type="ARBA" id="ARBA00022989"/>
    </source>
</evidence>
<dbReference type="AlphaFoldDB" id="A0A118JSZ5"/>
<dbReference type="GO" id="GO:0016020">
    <property type="term" value="C:membrane"/>
    <property type="evidence" value="ECO:0007669"/>
    <property type="project" value="UniProtKB-SubCell"/>
</dbReference>
<organism evidence="7 8">
    <name type="scientific">Cynara cardunculus var. scolymus</name>
    <name type="common">Globe artichoke</name>
    <name type="synonym">Cynara scolymus</name>
    <dbReference type="NCBI Taxonomy" id="59895"/>
    <lineage>
        <taxon>Eukaryota</taxon>
        <taxon>Viridiplantae</taxon>
        <taxon>Streptophyta</taxon>
        <taxon>Embryophyta</taxon>
        <taxon>Tracheophyta</taxon>
        <taxon>Spermatophyta</taxon>
        <taxon>Magnoliopsida</taxon>
        <taxon>eudicotyledons</taxon>
        <taxon>Gunneridae</taxon>
        <taxon>Pentapetalae</taxon>
        <taxon>asterids</taxon>
        <taxon>campanulids</taxon>
        <taxon>Asterales</taxon>
        <taxon>Asteraceae</taxon>
        <taxon>Carduoideae</taxon>
        <taxon>Cardueae</taxon>
        <taxon>Carduinae</taxon>
        <taxon>Cynara</taxon>
    </lineage>
</organism>
<gene>
    <name evidence="7" type="ORF">Ccrd_024749</name>
</gene>
<dbReference type="Gramene" id="KVH88917">
    <property type="protein sequence ID" value="KVH88917"/>
    <property type="gene ID" value="Ccrd_024749"/>
</dbReference>
<comment type="caution">
    <text evidence="7">The sequence shown here is derived from an EMBL/GenBank/DDBJ whole genome shotgun (WGS) entry which is preliminary data.</text>
</comment>
<evidence type="ECO:0000256" key="2">
    <source>
        <dbReference type="ARBA" id="ARBA00009074"/>
    </source>
</evidence>
<dbReference type="Proteomes" id="UP000243975">
    <property type="component" value="Unassembled WGS sequence"/>
</dbReference>
<evidence type="ECO:0000313" key="7">
    <source>
        <dbReference type="EMBL" id="KVH88917.1"/>
    </source>
</evidence>
<dbReference type="PANTHER" id="PTHR31113:SF5">
    <property type="entry name" value="OS04G0405700 PROTEIN"/>
    <property type="match status" value="1"/>
</dbReference>
<feature type="non-terminal residue" evidence="7">
    <location>
        <position position="1"/>
    </location>
</feature>
<dbReference type="EMBL" id="LEKV01005326">
    <property type="protein sequence ID" value="KVH88917.1"/>
    <property type="molecule type" value="Genomic_DNA"/>
</dbReference>
<evidence type="ECO:0000313" key="8">
    <source>
        <dbReference type="Proteomes" id="UP000243975"/>
    </source>
</evidence>
<keyword evidence="5 6" id="KW-0472">Membrane</keyword>
<evidence type="ECO:0000256" key="3">
    <source>
        <dbReference type="ARBA" id="ARBA00022692"/>
    </source>
</evidence>
<evidence type="ECO:0000256" key="1">
    <source>
        <dbReference type="ARBA" id="ARBA00004370"/>
    </source>
</evidence>
<dbReference type="PANTHER" id="PTHR31113">
    <property type="entry name" value="UPF0496 PROTEIN 3-RELATED"/>
    <property type="match status" value="1"/>
</dbReference>
<feature type="transmembrane region" description="Helical" evidence="6">
    <location>
        <begin position="241"/>
        <end position="261"/>
    </location>
</feature>
<proteinExistence type="inferred from homology"/>
<sequence length="438" mass="49211">MVFWSYPPTPKQLAGSAIVFVTGAALFTAGAYLSFANIAPQQARAKARSDYVRARNSADITSRSGSQASPSVSLTNEYALALQTSSYSEIRTLLDIETERSDEITQDQLLAQVLRPNREFVEEVLQRAKPSFVTNLLWSFFDHSENKARMCLDLTQAIRRVRTLISPLQDLLLVLPLNSETDALSSPQRNRAFDLLLKYEQLENPFPDPGSRNVRGMRHCFSDLKDQLESRINKSYSRIRWLRRVTIGSAICLIGTTVGAVIAGVVIASHALIALAATMFFPAFIPSKMEKKERTLQAQLEAAQKGSYVLHEDIITIERLVNHLYSEIEGNKRFIHSGLWRGNDKHSILEVSRQLRRNNLYFQKQLTDLEEHLCLSFAAINRASSIEIDQPTEAFLQLLTVEVLPDSAAASEIQDICLVLKKPKEQGKLPLTLLIIVE</sequence>
<accession>A0A118JSZ5</accession>
<name>A0A118JSZ5_CYNCS</name>
<keyword evidence="3 6" id="KW-0812">Transmembrane</keyword>
<keyword evidence="4 6" id="KW-1133">Transmembrane helix</keyword>